<dbReference type="InterPro" id="IPR018485">
    <property type="entry name" value="FGGY_C"/>
</dbReference>
<protein>
    <submittedName>
        <fullName evidence="4">Unannotated protein</fullName>
    </submittedName>
</protein>
<dbReference type="GO" id="GO:0016301">
    <property type="term" value="F:kinase activity"/>
    <property type="evidence" value="ECO:0007669"/>
    <property type="project" value="UniProtKB-KW"/>
</dbReference>
<dbReference type="InterPro" id="IPR043129">
    <property type="entry name" value="ATPase_NBD"/>
</dbReference>
<dbReference type="PANTHER" id="PTHR43095">
    <property type="entry name" value="SUGAR KINASE"/>
    <property type="match status" value="1"/>
</dbReference>
<gene>
    <name evidence="4" type="ORF">UFOPK2992_01435</name>
</gene>
<dbReference type="AlphaFoldDB" id="A0A6J6YH95"/>
<dbReference type="Pfam" id="PF02782">
    <property type="entry name" value="FGGY_C"/>
    <property type="match status" value="1"/>
</dbReference>
<keyword evidence="2" id="KW-0418">Kinase</keyword>
<feature type="domain" description="Carbohydrate kinase FGGY C-terminal" evidence="3">
    <location>
        <begin position="102"/>
        <end position="253"/>
    </location>
</feature>
<dbReference type="SUPFAM" id="SSF53067">
    <property type="entry name" value="Actin-like ATPase domain"/>
    <property type="match status" value="1"/>
</dbReference>
<evidence type="ECO:0000256" key="2">
    <source>
        <dbReference type="ARBA" id="ARBA00022777"/>
    </source>
</evidence>
<organism evidence="4">
    <name type="scientific">freshwater metagenome</name>
    <dbReference type="NCBI Taxonomy" id="449393"/>
    <lineage>
        <taxon>unclassified sequences</taxon>
        <taxon>metagenomes</taxon>
        <taxon>ecological metagenomes</taxon>
    </lineage>
</organism>
<dbReference type="Gene3D" id="3.30.420.40">
    <property type="match status" value="2"/>
</dbReference>
<evidence type="ECO:0000313" key="4">
    <source>
        <dbReference type="EMBL" id="CAB4808762.1"/>
    </source>
</evidence>
<name>A0A6J6YH95_9ZZZZ</name>
<accession>A0A6J6YH95</accession>
<dbReference type="InterPro" id="IPR050406">
    <property type="entry name" value="FGGY_Carb_Kinase"/>
</dbReference>
<evidence type="ECO:0000259" key="3">
    <source>
        <dbReference type="Pfam" id="PF02782"/>
    </source>
</evidence>
<evidence type="ECO:0000256" key="1">
    <source>
        <dbReference type="ARBA" id="ARBA00022679"/>
    </source>
</evidence>
<sequence length="315" mass="32799">MARRNAATLPELVATGSVLGPLLPAVARQIGLAADTPVVCGVPDLHTAAIGAGAVADFAGHISISTTAWVSAPVPFKKTDIARQMASVPGLRSGSYLIANNHDTGGAALRWLRDAVISDAGAGAGASYDQLTLEAAAVAPGSGGVIFCPWLNGERSPVEDHNLRASFLNVSLATTRAHLVRSVLEGVAFNARWLLEATEKFAGQPLDGLRLLGGGAQSDLWCQIHADVIGRPIHQVADPVNVNVRGAAWFAAMHLGHLTLDEITSRAPTARVFEPSIAGMAATAPLYAEFVRLAKSQRAMYRRLNGATPSVTIGA</sequence>
<keyword evidence="1" id="KW-0808">Transferase</keyword>
<proteinExistence type="predicted"/>
<dbReference type="GO" id="GO:0005975">
    <property type="term" value="P:carbohydrate metabolic process"/>
    <property type="evidence" value="ECO:0007669"/>
    <property type="project" value="InterPro"/>
</dbReference>
<reference evidence="4" key="1">
    <citation type="submission" date="2020-05" db="EMBL/GenBank/DDBJ databases">
        <authorList>
            <person name="Chiriac C."/>
            <person name="Salcher M."/>
            <person name="Ghai R."/>
            <person name="Kavagutti S V."/>
        </authorList>
    </citation>
    <scope>NUCLEOTIDE SEQUENCE</scope>
</reference>
<dbReference type="EMBL" id="CAFAAI010000269">
    <property type="protein sequence ID" value="CAB4808762.1"/>
    <property type="molecule type" value="Genomic_DNA"/>
</dbReference>